<comment type="similarity">
    <text evidence="2">Belongs to the major facilitator superfamily.</text>
</comment>
<dbReference type="OrthoDB" id="413079at2759"/>
<evidence type="ECO:0000256" key="4">
    <source>
        <dbReference type="ARBA" id="ARBA00022692"/>
    </source>
</evidence>
<dbReference type="PANTHER" id="PTHR23514:SF3">
    <property type="entry name" value="BYPASS OF STOP CODON PROTEIN 6"/>
    <property type="match status" value="1"/>
</dbReference>
<keyword evidence="8" id="KW-1185">Reference proteome</keyword>
<name>A0A1C7MRV6_GRIFR</name>
<protein>
    <submittedName>
        <fullName evidence="7">Uncharacterized protein</fullName>
    </submittedName>
</protein>
<dbReference type="EMBL" id="LUGG01000001">
    <property type="protein sequence ID" value="OBZ79621.1"/>
    <property type="molecule type" value="Genomic_DNA"/>
</dbReference>
<evidence type="ECO:0000256" key="1">
    <source>
        <dbReference type="ARBA" id="ARBA00004127"/>
    </source>
</evidence>
<evidence type="ECO:0000256" key="2">
    <source>
        <dbReference type="ARBA" id="ARBA00008335"/>
    </source>
</evidence>
<reference evidence="7 8" key="1">
    <citation type="submission" date="2016-03" db="EMBL/GenBank/DDBJ databases">
        <title>Whole genome sequencing of Grifola frondosa 9006-11.</title>
        <authorList>
            <person name="Min B."/>
            <person name="Park H."/>
            <person name="Kim J.-G."/>
            <person name="Cho H."/>
            <person name="Oh Y.-L."/>
            <person name="Kong W.-S."/>
            <person name="Choi I.-G."/>
        </authorList>
    </citation>
    <scope>NUCLEOTIDE SEQUENCE [LARGE SCALE GENOMIC DNA]</scope>
    <source>
        <strain evidence="7 8">9006-11</strain>
    </source>
</reference>
<evidence type="ECO:0000313" key="7">
    <source>
        <dbReference type="EMBL" id="OBZ79621.1"/>
    </source>
</evidence>
<keyword evidence="5" id="KW-1133">Transmembrane helix</keyword>
<dbReference type="InterPro" id="IPR051788">
    <property type="entry name" value="MFS_Transporter"/>
</dbReference>
<evidence type="ECO:0000256" key="3">
    <source>
        <dbReference type="ARBA" id="ARBA00022448"/>
    </source>
</evidence>
<comment type="caution">
    <text evidence="7">The sequence shown here is derived from an EMBL/GenBank/DDBJ whole genome shotgun (WGS) entry which is preliminary data.</text>
</comment>
<dbReference type="InterPro" id="IPR036259">
    <property type="entry name" value="MFS_trans_sf"/>
</dbReference>
<evidence type="ECO:0000256" key="6">
    <source>
        <dbReference type="ARBA" id="ARBA00023136"/>
    </source>
</evidence>
<dbReference type="Proteomes" id="UP000092993">
    <property type="component" value="Unassembled WGS sequence"/>
</dbReference>
<sequence>MINATLIIYAFRPTPTEVQFEAALDLELSKSSSRSSAVPSDSQKLPTDVDPATMHNVTVSMELSAPSGSLLAAIKKPYMWAFSLFAWLYTGSESSTQGFIVLYLLGTRSANPNTVGYVTSGFWGGMAVSRMIWGYMGPL</sequence>
<dbReference type="PANTHER" id="PTHR23514">
    <property type="entry name" value="BYPASS OF STOP CODON PROTEIN 6"/>
    <property type="match status" value="1"/>
</dbReference>
<organism evidence="7 8">
    <name type="scientific">Grifola frondosa</name>
    <name type="common">Maitake</name>
    <name type="synonym">Polyporus frondosus</name>
    <dbReference type="NCBI Taxonomy" id="5627"/>
    <lineage>
        <taxon>Eukaryota</taxon>
        <taxon>Fungi</taxon>
        <taxon>Dikarya</taxon>
        <taxon>Basidiomycota</taxon>
        <taxon>Agaricomycotina</taxon>
        <taxon>Agaricomycetes</taxon>
        <taxon>Polyporales</taxon>
        <taxon>Grifolaceae</taxon>
        <taxon>Grifola</taxon>
    </lineage>
</organism>
<dbReference type="SUPFAM" id="SSF103473">
    <property type="entry name" value="MFS general substrate transporter"/>
    <property type="match status" value="1"/>
</dbReference>
<dbReference type="AlphaFoldDB" id="A0A1C7MRV6"/>
<dbReference type="GO" id="GO:0016020">
    <property type="term" value="C:membrane"/>
    <property type="evidence" value="ECO:0007669"/>
    <property type="project" value="TreeGrafter"/>
</dbReference>
<keyword evidence="3" id="KW-0813">Transport</keyword>
<evidence type="ECO:0000313" key="8">
    <source>
        <dbReference type="Proteomes" id="UP000092993"/>
    </source>
</evidence>
<dbReference type="GO" id="GO:0012505">
    <property type="term" value="C:endomembrane system"/>
    <property type="evidence" value="ECO:0007669"/>
    <property type="project" value="UniProtKB-SubCell"/>
</dbReference>
<proteinExistence type="inferred from homology"/>
<accession>A0A1C7MRV6</accession>
<evidence type="ECO:0000256" key="5">
    <source>
        <dbReference type="ARBA" id="ARBA00022989"/>
    </source>
</evidence>
<gene>
    <name evidence="7" type="ORF">A0H81_00540</name>
</gene>
<keyword evidence="4" id="KW-0812">Transmembrane</keyword>
<comment type="subcellular location">
    <subcellularLocation>
        <location evidence="1">Endomembrane system</location>
        <topology evidence="1">Multi-pass membrane protein</topology>
    </subcellularLocation>
</comment>
<keyword evidence="6" id="KW-0472">Membrane</keyword>